<dbReference type="GO" id="GO:0016853">
    <property type="term" value="F:isomerase activity"/>
    <property type="evidence" value="ECO:0007669"/>
    <property type="project" value="UniProtKB-KW"/>
</dbReference>
<sequence length="188" mass="19883">MNADHVEAAKTAMLAALTPAAEADWGVAAGTLEWSCRETAAHIAHDLLAYATQLTARADDAYLPLDLTVRPEATPPQILQIAAASADLLGVALRAAGPDARAWHWGPTDPSGFAALGVNEILLHTYDIANGLHLAWQPPPPLCAAVLTRLFPNAPGGDPVHALLWCTGRISLPDRPRLTSWTLRAAVD</sequence>
<reference evidence="2" key="1">
    <citation type="submission" date="2020-11" db="EMBL/GenBank/DDBJ databases">
        <title>Isolation and identification of active actinomycetes.</title>
        <authorList>
            <person name="Sun X."/>
        </authorList>
    </citation>
    <scope>NUCLEOTIDE SEQUENCE</scope>
    <source>
        <strain evidence="2">NEAU-A11</strain>
    </source>
</reference>
<proteinExistence type="predicted"/>
<protein>
    <submittedName>
        <fullName evidence="2">Maleylpyruvate isomerase N-terminal domain-containing protein</fullName>
    </submittedName>
</protein>
<gene>
    <name evidence="2" type="ORF">I4J89_13220</name>
</gene>
<evidence type="ECO:0000313" key="3">
    <source>
        <dbReference type="Proteomes" id="UP000598146"/>
    </source>
</evidence>
<feature type="domain" description="Mycothiol-dependent maleylpyruvate isomerase metal-binding" evidence="1">
    <location>
        <begin position="7"/>
        <end position="129"/>
    </location>
</feature>
<dbReference type="Proteomes" id="UP000598146">
    <property type="component" value="Unassembled WGS sequence"/>
</dbReference>
<dbReference type="InterPro" id="IPR034660">
    <property type="entry name" value="DinB/YfiT-like"/>
</dbReference>
<dbReference type="SUPFAM" id="SSF109854">
    <property type="entry name" value="DinB/YfiT-like putative metalloenzymes"/>
    <property type="match status" value="1"/>
</dbReference>
<evidence type="ECO:0000313" key="2">
    <source>
        <dbReference type="EMBL" id="MBG0562425.1"/>
    </source>
</evidence>
<dbReference type="AlphaFoldDB" id="A0A931FXF2"/>
<name>A0A931FXF2_9ACTN</name>
<dbReference type="InterPro" id="IPR024344">
    <property type="entry name" value="MDMPI_metal-binding"/>
</dbReference>
<dbReference type="EMBL" id="JADQTO010000005">
    <property type="protein sequence ID" value="MBG0562425.1"/>
    <property type="molecule type" value="Genomic_DNA"/>
</dbReference>
<dbReference type="GO" id="GO:0046872">
    <property type="term" value="F:metal ion binding"/>
    <property type="evidence" value="ECO:0007669"/>
    <property type="project" value="InterPro"/>
</dbReference>
<dbReference type="Pfam" id="PF11716">
    <property type="entry name" value="MDMPI_N"/>
    <property type="match status" value="1"/>
</dbReference>
<dbReference type="RefSeq" id="WP_196414202.1">
    <property type="nucleotide sequence ID" value="NZ_JADQTO010000005.1"/>
</dbReference>
<keyword evidence="3" id="KW-1185">Reference proteome</keyword>
<keyword evidence="2" id="KW-0413">Isomerase</keyword>
<evidence type="ECO:0000259" key="1">
    <source>
        <dbReference type="Pfam" id="PF11716"/>
    </source>
</evidence>
<accession>A0A931FXF2</accession>
<comment type="caution">
    <text evidence="2">The sequence shown here is derived from an EMBL/GenBank/DDBJ whole genome shotgun (WGS) entry which is preliminary data.</text>
</comment>
<organism evidence="2 3">
    <name type="scientific">Actinoplanes aureus</name>
    <dbReference type="NCBI Taxonomy" id="2792083"/>
    <lineage>
        <taxon>Bacteria</taxon>
        <taxon>Bacillati</taxon>
        <taxon>Actinomycetota</taxon>
        <taxon>Actinomycetes</taxon>
        <taxon>Micromonosporales</taxon>
        <taxon>Micromonosporaceae</taxon>
        <taxon>Actinoplanes</taxon>
    </lineage>
</organism>